<dbReference type="SUPFAM" id="SSF109604">
    <property type="entry name" value="HD-domain/PDEase-like"/>
    <property type="match status" value="1"/>
</dbReference>
<feature type="non-terminal residue" evidence="4">
    <location>
        <position position="1"/>
    </location>
</feature>
<dbReference type="Proteomes" id="UP000277633">
    <property type="component" value="Unassembled WGS sequence"/>
</dbReference>
<evidence type="ECO:0000256" key="2">
    <source>
        <dbReference type="ARBA" id="ARBA00022801"/>
    </source>
</evidence>
<evidence type="ECO:0000256" key="1">
    <source>
        <dbReference type="ARBA" id="ARBA00022723"/>
    </source>
</evidence>
<gene>
    <name evidence="4" type="ORF">DRO07_00005</name>
</gene>
<dbReference type="GO" id="GO:0046872">
    <property type="term" value="F:metal ion binding"/>
    <property type="evidence" value="ECO:0007669"/>
    <property type="project" value="UniProtKB-KW"/>
</dbReference>
<accession>A0A497JI01</accession>
<evidence type="ECO:0000259" key="3">
    <source>
        <dbReference type="Pfam" id="PF13023"/>
    </source>
</evidence>
<keyword evidence="1" id="KW-0479">Metal-binding</keyword>
<dbReference type="PANTHER" id="PTHR11845">
    <property type="entry name" value="5'-DEOXYNUCLEOTIDASE HDDC2"/>
    <property type="match status" value="1"/>
</dbReference>
<dbReference type="InterPro" id="IPR006674">
    <property type="entry name" value="HD_domain"/>
</dbReference>
<evidence type="ECO:0000313" key="5">
    <source>
        <dbReference type="Proteomes" id="UP000277633"/>
    </source>
</evidence>
<dbReference type="Gene3D" id="1.10.3210.10">
    <property type="entry name" value="Hypothetical protein af1432"/>
    <property type="match status" value="1"/>
</dbReference>
<dbReference type="GO" id="GO:0005737">
    <property type="term" value="C:cytoplasm"/>
    <property type="evidence" value="ECO:0007669"/>
    <property type="project" value="TreeGrafter"/>
</dbReference>
<name>A0A497JI01_9ARCH</name>
<dbReference type="PANTHER" id="PTHR11845:SF13">
    <property type="entry name" value="5'-DEOXYNUCLEOTIDASE HDDC2"/>
    <property type="match status" value="1"/>
</dbReference>
<dbReference type="Pfam" id="PF13023">
    <property type="entry name" value="HD_3"/>
    <property type="match status" value="1"/>
</dbReference>
<organism evidence="4 5">
    <name type="scientific">Candidatus Iainarchaeum sp</name>
    <dbReference type="NCBI Taxonomy" id="3101447"/>
    <lineage>
        <taxon>Archaea</taxon>
        <taxon>Candidatus Iainarchaeota</taxon>
        <taxon>Candidatus Iainarchaeia</taxon>
        <taxon>Candidatus Iainarchaeales</taxon>
        <taxon>Candidatus Iainarchaeaceae</taxon>
        <taxon>Candidatus Iainarchaeum</taxon>
    </lineage>
</organism>
<protein>
    <recommendedName>
        <fullName evidence="3">HD domain-containing protein</fullName>
    </recommendedName>
</protein>
<keyword evidence="2" id="KW-0378">Hydrolase</keyword>
<proteinExistence type="predicted"/>
<dbReference type="AlphaFoldDB" id="A0A497JI01"/>
<reference evidence="4 5" key="1">
    <citation type="submission" date="2018-06" db="EMBL/GenBank/DDBJ databases">
        <title>Extensive metabolic versatility and redundancy in microbially diverse, dynamic hydrothermal sediments.</title>
        <authorList>
            <person name="Dombrowski N."/>
            <person name="Teske A."/>
            <person name="Baker B.J."/>
        </authorList>
    </citation>
    <scope>NUCLEOTIDE SEQUENCE [LARGE SCALE GENOMIC DNA]</scope>
    <source>
        <strain evidence="4">B9_G13</strain>
    </source>
</reference>
<dbReference type="InterPro" id="IPR039356">
    <property type="entry name" value="YfbR/HDDC2"/>
</dbReference>
<feature type="domain" description="HD" evidence="3">
    <location>
        <begin position="2"/>
        <end position="132"/>
    </location>
</feature>
<comment type="caution">
    <text evidence="4">The sequence shown here is derived from an EMBL/GenBank/DDBJ whole genome shotgun (WGS) entry which is preliminary data.</text>
</comment>
<sequence>QVALLCMLFAGEEKLNVEKCIKLALVHDLHEALCGDLILKEHNLEYGLEPHVKTAAERKAARQLFSLFPKKEKELLELSREFFERKTKEAIFVKDMDRLETCLQAFYYAKKRRSNASLDDFFKKAEQEIKTKTGKALFAKVKSAYIKTKQ</sequence>
<dbReference type="EMBL" id="QMWO01000001">
    <property type="protein sequence ID" value="RLG70478.1"/>
    <property type="molecule type" value="Genomic_DNA"/>
</dbReference>
<dbReference type="GO" id="GO:0002953">
    <property type="term" value="F:5'-deoxynucleotidase activity"/>
    <property type="evidence" value="ECO:0007669"/>
    <property type="project" value="InterPro"/>
</dbReference>
<evidence type="ECO:0000313" key="4">
    <source>
        <dbReference type="EMBL" id="RLG70478.1"/>
    </source>
</evidence>